<keyword evidence="4" id="KW-0521">NADP</keyword>
<dbReference type="Gene3D" id="3.40.50.720">
    <property type="entry name" value="NAD(P)-binding Rossmann-like Domain"/>
    <property type="match status" value="1"/>
</dbReference>
<keyword evidence="6" id="KW-0560">Oxidoreductase</keyword>
<evidence type="ECO:0000256" key="4">
    <source>
        <dbReference type="ARBA" id="ARBA00022857"/>
    </source>
</evidence>
<evidence type="ECO:0000256" key="3">
    <source>
        <dbReference type="ARBA" id="ARBA00022692"/>
    </source>
</evidence>
<dbReference type="eggNOG" id="KOG1201">
    <property type="taxonomic scope" value="Eukaryota"/>
</dbReference>
<proteinExistence type="inferred from homology"/>
<dbReference type="InterPro" id="IPR002347">
    <property type="entry name" value="SDR_fam"/>
</dbReference>
<evidence type="ECO:0000313" key="14">
    <source>
        <dbReference type="WBParaSite" id="BXY_1612300.1"/>
    </source>
</evidence>
<keyword evidence="5" id="KW-1133">Transmembrane helix</keyword>
<evidence type="ECO:0000256" key="5">
    <source>
        <dbReference type="ARBA" id="ARBA00022989"/>
    </source>
</evidence>
<evidence type="ECO:0000256" key="11">
    <source>
        <dbReference type="ARBA" id="ARBA00082544"/>
    </source>
</evidence>
<dbReference type="WBParaSite" id="BXY_1612300.1">
    <property type="protein sequence ID" value="BXY_1612300.1"/>
    <property type="gene ID" value="BXY_1612300"/>
</dbReference>
<evidence type="ECO:0000256" key="8">
    <source>
        <dbReference type="ARBA" id="ARBA00023136"/>
    </source>
</evidence>
<sequence>MGVTLVLSRLPFLLRIITGLPRILFHLLVGVIRAFLPWKYIPHKDVSGQTVLITGAASGVGRLLAVKFASLGCRLVLWDLNAEENKKTARMCVQEGVEASTYTIDITDKEMVAETAQKVLERYGFVDILINNAGIVTGKKLLDCSNEVFEKTMSVNANALFYVTKQFLPAMIERGKGHVVVVSSMAGRIGINGLVDYSTSKFAACGFAESLHAELATLNKNIKTTLICPYYMNTGMFDGVKSCFPLLLPILEPEYVRDQIVEAVLTDTHVVYMPKFCYVSLLMKDMIFRLFSVDTGDAIIEECGVHLQMENFKGRQ</sequence>
<reference evidence="14" key="1">
    <citation type="submission" date="2016-11" db="UniProtKB">
        <authorList>
            <consortium name="WormBaseParasite"/>
        </authorList>
    </citation>
    <scope>IDENTIFICATION</scope>
</reference>
<dbReference type="PRINTS" id="PR00080">
    <property type="entry name" value="SDRFAMILY"/>
</dbReference>
<evidence type="ECO:0000256" key="7">
    <source>
        <dbReference type="ARBA" id="ARBA00023098"/>
    </source>
</evidence>
<dbReference type="PANTHER" id="PTHR24322:SF742">
    <property type="entry name" value="PROTEIN DHS-3"/>
    <property type="match status" value="1"/>
</dbReference>
<dbReference type="AlphaFoldDB" id="A0A1I7SSV5"/>
<evidence type="ECO:0000256" key="9">
    <source>
        <dbReference type="ARBA" id="ARBA00059620"/>
    </source>
</evidence>
<dbReference type="PROSITE" id="PS00061">
    <property type="entry name" value="ADH_SHORT"/>
    <property type="match status" value="1"/>
</dbReference>
<evidence type="ECO:0000256" key="6">
    <source>
        <dbReference type="ARBA" id="ARBA00023002"/>
    </source>
</evidence>
<comment type="function">
    <text evidence="9">Catalyzes the reduction of all-trans-retinal to all-trans-retinol in the presence of NADPH.</text>
</comment>
<dbReference type="CDD" id="cd05339">
    <property type="entry name" value="17beta-HSDXI-like_SDR_c"/>
    <property type="match status" value="1"/>
</dbReference>
<keyword evidence="7" id="KW-0443">Lipid metabolism</keyword>
<protein>
    <recommendedName>
        <fullName evidence="10">Short-chain dehydrogenase/reductase 3</fullName>
    </recommendedName>
    <alternativeName>
        <fullName evidence="11">Retinal short-chain dehydrogenase/reductase 1</fullName>
    </alternativeName>
</protein>
<dbReference type="InterPro" id="IPR036291">
    <property type="entry name" value="NAD(P)-bd_dom_sf"/>
</dbReference>
<organism evidence="13 14">
    <name type="scientific">Bursaphelenchus xylophilus</name>
    <name type="common">Pinewood nematode worm</name>
    <name type="synonym">Aphelenchoides xylophilus</name>
    <dbReference type="NCBI Taxonomy" id="6326"/>
    <lineage>
        <taxon>Eukaryota</taxon>
        <taxon>Metazoa</taxon>
        <taxon>Ecdysozoa</taxon>
        <taxon>Nematoda</taxon>
        <taxon>Chromadorea</taxon>
        <taxon>Rhabditida</taxon>
        <taxon>Tylenchina</taxon>
        <taxon>Tylenchomorpha</taxon>
        <taxon>Aphelenchoidea</taxon>
        <taxon>Aphelenchoididae</taxon>
        <taxon>Bursaphelenchus</taxon>
    </lineage>
</organism>
<keyword evidence="3" id="KW-0812">Transmembrane</keyword>
<dbReference type="PRINTS" id="PR00081">
    <property type="entry name" value="GDHRDH"/>
</dbReference>
<dbReference type="GO" id="GO:0016020">
    <property type="term" value="C:membrane"/>
    <property type="evidence" value="ECO:0007669"/>
    <property type="project" value="UniProtKB-SubCell"/>
</dbReference>
<evidence type="ECO:0000256" key="10">
    <source>
        <dbReference type="ARBA" id="ARBA00068717"/>
    </source>
</evidence>
<dbReference type="FunFam" id="3.40.50.720:FF:000131">
    <property type="entry name" value="Short-chain dehydrogenase/reductase 3"/>
    <property type="match status" value="1"/>
</dbReference>
<dbReference type="GO" id="GO:0052650">
    <property type="term" value="F:all-trans-retinol dehydrogenase (NADP+) activity"/>
    <property type="evidence" value="ECO:0007669"/>
    <property type="project" value="UniProtKB-ARBA"/>
</dbReference>
<name>A0A1I7SSV5_BURXY</name>
<dbReference type="GO" id="GO:0005811">
    <property type="term" value="C:lipid droplet"/>
    <property type="evidence" value="ECO:0007669"/>
    <property type="project" value="TreeGrafter"/>
</dbReference>
<accession>A0A1I7SSV5</accession>
<dbReference type="Pfam" id="PF00106">
    <property type="entry name" value="adh_short"/>
    <property type="match status" value="1"/>
</dbReference>
<keyword evidence="8" id="KW-0472">Membrane</keyword>
<evidence type="ECO:0000256" key="12">
    <source>
        <dbReference type="RuleBase" id="RU000363"/>
    </source>
</evidence>
<evidence type="ECO:0000256" key="2">
    <source>
        <dbReference type="ARBA" id="ARBA00006484"/>
    </source>
</evidence>
<comment type="subcellular location">
    <subcellularLocation>
        <location evidence="1">Membrane</location>
        <topology evidence="1">Multi-pass membrane protein</topology>
    </subcellularLocation>
</comment>
<dbReference type="Proteomes" id="UP000095284">
    <property type="component" value="Unplaced"/>
</dbReference>
<dbReference type="SUPFAM" id="SSF51735">
    <property type="entry name" value="NAD(P)-binding Rossmann-fold domains"/>
    <property type="match status" value="1"/>
</dbReference>
<comment type="similarity">
    <text evidence="2 12">Belongs to the short-chain dehydrogenases/reductases (SDR) family.</text>
</comment>
<dbReference type="PANTHER" id="PTHR24322">
    <property type="entry name" value="PKSB"/>
    <property type="match status" value="1"/>
</dbReference>
<evidence type="ECO:0000313" key="13">
    <source>
        <dbReference type="Proteomes" id="UP000095284"/>
    </source>
</evidence>
<evidence type="ECO:0000256" key="1">
    <source>
        <dbReference type="ARBA" id="ARBA00004141"/>
    </source>
</evidence>
<dbReference type="InterPro" id="IPR020904">
    <property type="entry name" value="Sc_DH/Rdtase_CS"/>
</dbReference>